<sequence length="254" mass="27164">MRAANSDRQAVAERLRAALDEGRLDLHEYDERLQRAYAARTYAELAALTGDLPGAVPARQEPDSPVLPDGGRGVTVRWLVDVWEPWLRTVGIVVAIWAVTSFAARDLLYFWPIWVAGPWGAVQVVRTVTGLSTGEPQRWAAQQERRRQRRAEKKARKRERAALAAEQSGEIAATAGGPTVEPSTAAHSSTSGGGSVAPAGGDRVPNRTAEVTGAAQERDRPVTGSGAQRERPAGADSQAEEQGTEVGGGTVAER</sequence>
<organism evidence="3 4">
    <name type="scientific">Micromonospora craniellae</name>
    <dbReference type="NCBI Taxonomy" id="2294034"/>
    <lineage>
        <taxon>Bacteria</taxon>
        <taxon>Bacillati</taxon>
        <taxon>Actinomycetota</taxon>
        <taxon>Actinomycetes</taxon>
        <taxon>Micromonosporales</taxon>
        <taxon>Micromonosporaceae</taxon>
        <taxon>Micromonospora</taxon>
    </lineage>
</organism>
<name>A0A372G6C1_9ACTN</name>
<feature type="compositionally biased region" description="Basic residues" evidence="1">
    <location>
        <begin position="146"/>
        <end position="159"/>
    </location>
</feature>
<comment type="caution">
    <text evidence="3">The sequence shown here is derived from an EMBL/GenBank/DDBJ whole genome shotgun (WGS) entry which is preliminary data.</text>
</comment>
<dbReference type="PANTHER" id="PTHR40763:SF4">
    <property type="entry name" value="DUF1707 DOMAIN-CONTAINING PROTEIN"/>
    <property type="match status" value="1"/>
</dbReference>
<feature type="region of interest" description="Disordered" evidence="1">
    <location>
        <begin position="135"/>
        <end position="254"/>
    </location>
</feature>
<dbReference type="EMBL" id="QVFU01000001">
    <property type="protein sequence ID" value="RFS48543.1"/>
    <property type="molecule type" value="Genomic_DNA"/>
</dbReference>
<evidence type="ECO:0000313" key="3">
    <source>
        <dbReference type="EMBL" id="RFS48543.1"/>
    </source>
</evidence>
<dbReference type="OrthoDB" id="3748531at2"/>
<feature type="compositionally biased region" description="Gly residues" evidence="1">
    <location>
        <begin position="245"/>
        <end position="254"/>
    </location>
</feature>
<proteinExistence type="predicted"/>
<protein>
    <submittedName>
        <fullName evidence="3">DUF1707 domain-containing protein</fullName>
    </submittedName>
</protein>
<evidence type="ECO:0000256" key="1">
    <source>
        <dbReference type="SAM" id="MobiDB-lite"/>
    </source>
</evidence>
<dbReference type="InterPro" id="IPR012551">
    <property type="entry name" value="DUF1707_SHOCT-like"/>
</dbReference>
<gene>
    <name evidence="3" type="ORF">D0Q02_02200</name>
</gene>
<dbReference type="Pfam" id="PF08044">
    <property type="entry name" value="DUF1707"/>
    <property type="match status" value="1"/>
</dbReference>
<reference evidence="3 4" key="1">
    <citation type="submission" date="2018-08" db="EMBL/GenBank/DDBJ databases">
        <title>Verrucosispora craniellae sp. nov., isolated from a marine sponge in the South China Sea.</title>
        <authorList>
            <person name="Li L."/>
            <person name="Lin H.W."/>
        </authorList>
    </citation>
    <scope>NUCLEOTIDE SEQUENCE [LARGE SCALE GENOMIC DNA]</scope>
    <source>
        <strain evidence="3 4">LHW63014</strain>
    </source>
</reference>
<dbReference type="AlphaFoldDB" id="A0A372G6C1"/>
<dbReference type="Proteomes" id="UP000262621">
    <property type="component" value="Unassembled WGS sequence"/>
</dbReference>
<dbReference type="PANTHER" id="PTHR40763">
    <property type="entry name" value="MEMBRANE PROTEIN-RELATED"/>
    <property type="match status" value="1"/>
</dbReference>
<evidence type="ECO:0000259" key="2">
    <source>
        <dbReference type="Pfam" id="PF08044"/>
    </source>
</evidence>
<accession>A0A372G6C1</accession>
<evidence type="ECO:0000313" key="4">
    <source>
        <dbReference type="Proteomes" id="UP000262621"/>
    </source>
</evidence>
<feature type="domain" description="DUF1707" evidence="2">
    <location>
        <begin position="1"/>
        <end position="53"/>
    </location>
</feature>
<keyword evidence="4" id="KW-1185">Reference proteome</keyword>